<dbReference type="AlphaFoldDB" id="A0A1D5Q6J4"/>
<organism evidence="4 5">
    <name type="scientific">Macaca mulatta</name>
    <name type="common">Rhesus macaque</name>
    <dbReference type="NCBI Taxonomy" id="9544"/>
    <lineage>
        <taxon>Eukaryota</taxon>
        <taxon>Metazoa</taxon>
        <taxon>Chordata</taxon>
        <taxon>Craniata</taxon>
        <taxon>Vertebrata</taxon>
        <taxon>Euteleostomi</taxon>
        <taxon>Mammalia</taxon>
        <taxon>Eutheria</taxon>
        <taxon>Euarchontoglires</taxon>
        <taxon>Primates</taxon>
        <taxon>Haplorrhini</taxon>
        <taxon>Catarrhini</taxon>
        <taxon>Cercopithecidae</taxon>
        <taxon>Cercopithecinae</taxon>
        <taxon>Macaca</taxon>
    </lineage>
</organism>
<dbReference type="GO" id="GO:0036503">
    <property type="term" value="P:ERAD pathway"/>
    <property type="evidence" value="ECO:0000318"/>
    <property type="project" value="GO_Central"/>
</dbReference>
<dbReference type="GO" id="GO:0016887">
    <property type="term" value="F:ATP hydrolysis activity"/>
    <property type="evidence" value="ECO:0000318"/>
    <property type="project" value="GO_Central"/>
</dbReference>
<feature type="region of interest" description="Disordered" evidence="3">
    <location>
        <begin position="85"/>
        <end position="106"/>
    </location>
</feature>
<evidence type="ECO:0000256" key="1">
    <source>
        <dbReference type="ARBA" id="ARBA00008239"/>
    </source>
</evidence>
<dbReference type="GO" id="GO:0051082">
    <property type="term" value="F:unfolded protein binding"/>
    <property type="evidence" value="ECO:0000318"/>
    <property type="project" value="GO_Central"/>
</dbReference>
<dbReference type="GO" id="GO:0048471">
    <property type="term" value="C:perinuclear region of cytoplasm"/>
    <property type="evidence" value="ECO:0000318"/>
    <property type="project" value="GO_Central"/>
</dbReference>
<evidence type="ECO:0008006" key="6">
    <source>
        <dbReference type="Google" id="ProtNLM"/>
    </source>
</evidence>
<dbReference type="SUPFAM" id="SSF54211">
    <property type="entry name" value="Ribosomal protein S5 domain 2-like"/>
    <property type="match status" value="1"/>
</dbReference>
<evidence type="ECO:0000313" key="5">
    <source>
        <dbReference type="Proteomes" id="UP000006718"/>
    </source>
</evidence>
<evidence type="ECO:0000256" key="3">
    <source>
        <dbReference type="SAM" id="MobiDB-lite"/>
    </source>
</evidence>
<reference evidence="4" key="2">
    <citation type="submission" date="2019-01" db="EMBL/GenBank/DDBJ databases">
        <authorList>
            <person name="Graves T."/>
            <person name="Eichler E.E."/>
            <person name="Wilson R.K."/>
        </authorList>
    </citation>
    <scope>NUCLEOTIDE SEQUENCE [LARGE SCALE GENOMIC DNA]</scope>
    <source>
        <strain evidence="4">17573</strain>
    </source>
</reference>
<dbReference type="Pfam" id="PF00183">
    <property type="entry name" value="HSP90"/>
    <property type="match status" value="1"/>
</dbReference>
<reference evidence="5" key="1">
    <citation type="journal article" date="2007" name="Science">
        <title>Evolutionary and biomedical insights from the rhesus macaque genome.</title>
        <authorList>
            <person name="Gibbs R.A."/>
            <person name="Rogers J."/>
            <person name="Katze M.G."/>
            <person name="Bumgarner R."/>
            <person name="Weinstock G.M."/>
            <person name="Mardis E.R."/>
            <person name="Remington K.A."/>
            <person name="Strausberg R.L."/>
            <person name="Venter J.C."/>
            <person name="Wilson R.K."/>
            <person name="Batzer M.A."/>
            <person name="Bustamante C.D."/>
            <person name="Eichler E.E."/>
            <person name="Hahn M.W."/>
            <person name="Hardison R.C."/>
            <person name="Makova K.D."/>
            <person name="Miller W."/>
            <person name="Milosavljevic A."/>
            <person name="Palermo R.E."/>
            <person name="Siepel A."/>
            <person name="Sikela J.M."/>
            <person name="Attaway T."/>
            <person name="Bell S."/>
            <person name="Bernard K.E."/>
            <person name="Buhay C.J."/>
            <person name="Chandrabose M.N."/>
            <person name="Dao M."/>
            <person name="Davis C."/>
            <person name="Delehaunty K.D."/>
            <person name="Ding Y."/>
            <person name="Dinh H.H."/>
            <person name="Dugan-Rocha S."/>
            <person name="Fulton L.A."/>
            <person name="Gabisi R.A."/>
            <person name="Garner T.T."/>
            <person name="Godfrey J."/>
            <person name="Hawes A.C."/>
            <person name="Hernandez J."/>
            <person name="Hines S."/>
            <person name="Holder M."/>
            <person name="Hume J."/>
            <person name="Jhangiani S.N."/>
            <person name="Joshi V."/>
            <person name="Khan Z.M."/>
            <person name="Kirkness E.F."/>
            <person name="Cree A."/>
            <person name="Fowler R.G."/>
            <person name="Lee S."/>
            <person name="Lewis L.R."/>
            <person name="Li Z."/>
            <person name="Liu Y.-S."/>
            <person name="Moore S.M."/>
            <person name="Muzny D."/>
            <person name="Nazareth L.V."/>
            <person name="Ngo D.N."/>
            <person name="Okwuonu G.O."/>
            <person name="Pai G."/>
            <person name="Parker D."/>
            <person name="Paul H.A."/>
            <person name="Pfannkoch C."/>
            <person name="Pohl C.S."/>
            <person name="Rogers Y.-H.C."/>
            <person name="Ruiz S.J."/>
            <person name="Sabo A."/>
            <person name="Santibanez J."/>
            <person name="Schneider B.W."/>
            <person name="Smith S.M."/>
            <person name="Sodergren E."/>
            <person name="Svatek A.F."/>
            <person name="Utterback T.R."/>
            <person name="Vattathil S."/>
            <person name="Warren W."/>
            <person name="White C.S."/>
            <person name="Chinwalla A.T."/>
            <person name="Feng Y."/>
            <person name="Halpern A.L."/>
            <person name="Hillier L.W."/>
            <person name="Huang X."/>
            <person name="Minx P."/>
            <person name="Nelson J.O."/>
            <person name="Pepin K.H."/>
            <person name="Qin X."/>
            <person name="Sutton G.G."/>
            <person name="Venter E."/>
            <person name="Walenz B.P."/>
            <person name="Wallis J.W."/>
            <person name="Worley K.C."/>
            <person name="Yang S.-P."/>
            <person name="Jones S.M."/>
            <person name="Marra M.A."/>
            <person name="Rocchi M."/>
            <person name="Schein J.E."/>
            <person name="Baertsch R."/>
            <person name="Clarke L."/>
            <person name="Csuros M."/>
            <person name="Glasscock J."/>
            <person name="Harris R.A."/>
            <person name="Havlak P."/>
            <person name="Jackson A.R."/>
            <person name="Jiang H."/>
            <person name="Liu Y."/>
            <person name="Messina D.N."/>
            <person name="Shen Y."/>
            <person name="Song H.X.-Z."/>
            <person name="Wylie T."/>
            <person name="Zhang L."/>
            <person name="Birney E."/>
            <person name="Han K."/>
            <person name="Konkel M.K."/>
            <person name="Lee J."/>
            <person name="Smit A.F.A."/>
            <person name="Ullmer B."/>
            <person name="Wang H."/>
            <person name="Xing J."/>
            <person name="Burhans R."/>
            <person name="Cheng Z."/>
            <person name="Karro J.E."/>
            <person name="Ma J."/>
            <person name="Raney B."/>
            <person name="She X."/>
            <person name="Cox M.J."/>
            <person name="Demuth J.P."/>
            <person name="Dumas L.J."/>
            <person name="Han S.-G."/>
            <person name="Hopkins J."/>
            <person name="Karimpour-Fard A."/>
            <person name="Kim Y.H."/>
            <person name="Pollack J.R."/>
            <person name="Vinar T."/>
            <person name="Addo-Quaye C."/>
            <person name="Degenhardt J."/>
            <person name="Denby A."/>
            <person name="Hubisz M.J."/>
            <person name="Indap A."/>
            <person name="Kosiol C."/>
            <person name="Lahn B.T."/>
            <person name="Lawson H.A."/>
            <person name="Marklein A."/>
            <person name="Nielsen R."/>
            <person name="Vallender E.J."/>
            <person name="Clark A.G."/>
            <person name="Ferguson B."/>
            <person name="Hernandez R.D."/>
            <person name="Hirani K."/>
            <person name="Kehrer-Sawatzki H."/>
            <person name="Kolb J."/>
            <person name="Patil S."/>
            <person name="Pu L.-L."/>
            <person name="Ren Y."/>
            <person name="Smith D.G."/>
            <person name="Wheeler D.A."/>
            <person name="Schenck I."/>
            <person name="Ball E.V."/>
            <person name="Chen R."/>
            <person name="Cooper D.N."/>
            <person name="Giardine B."/>
            <person name="Hsu F."/>
            <person name="Kent W.J."/>
            <person name="Lesk A."/>
            <person name="Nelson D.L."/>
            <person name="O'brien W.E."/>
            <person name="Pruefer K."/>
            <person name="Stenson P.D."/>
            <person name="Wallace J.C."/>
            <person name="Ke H."/>
            <person name="Liu X.-M."/>
            <person name="Wang P."/>
            <person name="Xiang A.P."/>
            <person name="Yang F."/>
            <person name="Barber G.P."/>
            <person name="Haussler D."/>
            <person name="Karolchik D."/>
            <person name="Kern A.D."/>
            <person name="Kuhn R.M."/>
            <person name="Smith K.E."/>
            <person name="Zwieg A.S."/>
        </authorList>
    </citation>
    <scope>NUCLEOTIDE SEQUENCE [LARGE SCALE GENOMIC DNA]</scope>
    <source>
        <strain evidence="5">17573</strain>
    </source>
</reference>
<dbReference type="GO" id="GO:0006457">
    <property type="term" value="P:protein folding"/>
    <property type="evidence" value="ECO:0000318"/>
    <property type="project" value="GO_Central"/>
</dbReference>
<dbReference type="Gene3D" id="3.30.230.80">
    <property type="match status" value="1"/>
</dbReference>
<evidence type="ECO:0000256" key="2">
    <source>
        <dbReference type="ARBA" id="ARBA00023186"/>
    </source>
</evidence>
<dbReference type="PANTHER" id="PTHR11528">
    <property type="entry name" value="HEAT SHOCK PROTEIN 90 FAMILY MEMBER"/>
    <property type="match status" value="1"/>
</dbReference>
<dbReference type="OMA" id="ICKVLMG"/>
<dbReference type="Ensembl" id="ENSMMUT00000062141.2">
    <property type="protein sequence ID" value="ENSMMUP00000043660.2"/>
    <property type="gene ID" value="ENSMMUG00000039930.2"/>
</dbReference>
<dbReference type="InterPro" id="IPR020568">
    <property type="entry name" value="Ribosomal_Su5_D2-typ_SF"/>
</dbReference>
<reference evidence="4" key="4">
    <citation type="submission" date="2025-09" db="UniProtKB">
        <authorList>
            <consortium name="Ensembl"/>
        </authorList>
    </citation>
    <scope>IDENTIFICATION</scope>
    <source>
        <strain evidence="4">17573</strain>
    </source>
</reference>
<dbReference type="Gene3D" id="3.40.50.11260">
    <property type="match status" value="1"/>
</dbReference>
<comment type="similarity">
    <text evidence="1">Belongs to the heat shock protein 90 family.</text>
</comment>
<dbReference type="InterPro" id="IPR037196">
    <property type="entry name" value="HSP90_C"/>
</dbReference>
<sequence length="417" mass="47777">MDGLNFEMVAGLSLLTQGGYALLSPQGYNTTLTFFGYNLCHVNGKMQPNTVLSGMEICKVLMGKLKLQPELGRLCGWSKAETVDEHMEEEEVAKEDKEESDDEAAKSDDPMAYIRFTAEGEVTFKSVLFVPTSAPRGLFDEYGSKKSDYIKLYVHCVFITDNFRDMMSKYLNFVKGVVDSDDLPLNVSLETLQQHKLLKVIRKKLVCKTLDMIKKIADEKYNDTFWKEFGTNIKLGVTEDHSNQTRLAKLLMFQSSHHPTDITTLDQYVERMKRKQDKIYFMAGSSRKEGYEVIYLTEPVDEYCSQTLPKFDGKRFQNVVKEGVKFDESEKTKESCETVEKEFEPLLNWMKDKALKDKIEKAVVSQHLTESLCALVASQYGLSAYQTSKDSSTNYYASQKKTFEINPKHPLIRDMLR</sequence>
<dbReference type="SMR" id="A0A1D5Q6J4"/>
<evidence type="ECO:0000313" key="4">
    <source>
        <dbReference type="Ensembl" id="ENSMMUP00000043660.2"/>
    </source>
</evidence>
<keyword evidence="2" id="KW-0143">Chaperone</keyword>
<dbReference type="Gene3D" id="1.20.120.790">
    <property type="entry name" value="Heat shock protein 90, C-terminal domain"/>
    <property type="match status" value="1"/>
</dbReference>
<dbReference type="GO" id="GO:0005524">
    <property type="term" value="F:ATP binding"/>
    <property type="evidence" value="ECO:0000318"/>
    <property type="project" value="GO_Central"/>
</dbReference>
<feature type="compositionally biased region" description="Acidic residues" evidence="3">
    <location>
        <begin position="86"/>
        <end position="102"/>
    </location>
</feature>
<accession>A0A1D5Q6J4</accession>
<dbReference type="SUPFAM" id="SSF110942">
    <property type="entry name" value="HSP90 C-terminal domain"/>
    <property type="match status" value="1"/>
</dbReference>
<dbReference type="GO" id="GO:0005783">
    <property type="term" value="C:endoplasmic reticulum"/>
    <property type="evidence" value="ECO:0000318"/>
    <property type="project" value="GO_Central"/>
</dbReference>
<dbReference type="InParanoid" id="A0A1D5Q6J4"/>
<reference evidence="4" key="3">
    <citation type="submission" date="2025-08" db="UniProtKB">
        <authorList>
            <consortium name="Ensembl"/>
        </authorList>
    </citation>
    <scope>IDENTIFICATION</scope>
    <source>
        <strain evidence="4">17573</strain>
    </source>
</reference>
<dbReference type="Proteomes" id="UP000006718">
    <property type="component" value="Chromosome 1"/>
</dbReference>
<dbReference type="InterPro" id="IPR001404">
    <property type="entry name" value="Hsp90_fam"/>
</dbReference>
<name>A0A1D5Q6J4_MACMU</name>
<keyword evidence="5" id="KW-1185">Reference proteome</keyword>
<dbReference type="GeneTree" id="ENSGT01020000230401"/>
<dbReference type="STRING" id="9544.ENSMMUP00000043660"/>
<dbReference type="Bgee" id="ENSMMUG00000039930">
    <property type="expression patterns" value="Expressed in hindlimb stylopod muscle and 6 other cell types or tissues"/>
</dbReference>
<protein>
    <recommendedName>
        <fullName evidence="6">Endoplasmin</fullName>
    </recommendedName>
</protein>
<dbReference type="VEuPathDB" id="HostDB:ENSMMUG00000039930"/>
<dbReference type="FunCoup" id="A0A1D5Q6J4">
    <property type="interactions" value="19"/>
</dbReference>
<dbReference type="GO" id="GO:0140662">
    <property type="term" value="F:ATP-dependent protein folding chaperone"/>
    <property type="evidence" value="ECO:0007669"/>
    <property type="project" value="InterPro"/>
</dbReference>
<proteinExistence type="inferred from homology"/>